<evidence type="ECO:0000256" key="7">
    <source>
        <dbReference type="ARBA" id="ARBA00022989"/>
    </source>
</evidence>
<evidence type="ECO:0000256" key="9">
    <source>
        <dbReference type="ARBA" id="ARBA00032370"/>
    </source>
</evidence>
<dbReference type="GO" id="GO:0008360">
    <property type="term" value="P:regulation of cell shape"/>
    <property type="evidence" value="ECO:0007669"/>
    <property type="project" value="UniProtKB-KW"/>
</dbReference>
<organism evidence="18 19">
    <name type="scientific">Prochlorococcus marinus (strain MIT 9211)</name>
    <dbReference type="NCBI Taxonomy" id="93059"/>
    <lineage>
        <taxon>Bacteria</taxon>
        <taxon>Bacillati</taxon>
        <taxon>Cyanobacteriota</taxon>
        <taxon>Cyanophyceae</taxon>
        <taxon>Synechococcales</taxon>
        <taxon>Prochlorococcaceae</taxon>
        <taxon>Prochlorococcus</taxon>
    </lineage>
</organism>
<evidence type="ECO:0000256" key="17">
    <source>
        <dbReference type="SAM" id="Phobius"/>
    </source>
</evidence>
<comment type="catalytic activity">
    <reaction evidence="15">
        <text>[GlcNAc-(1-&gt;4)-Mur2Ac(oyl-L-Ala-gamma-D-Glu-L-Lys-D-Ala-D-Ala)](n)-di-trans,octa-cis-undecaprenyl diphosphate + beta-D-GlcNAc-(1-&gt;4)-Mur2Ac(oyl-L-Ala-gamma-D-Glu-L-Lys-D-Ala-D-Ala)-di-trans,octa-cis-undecaprenyl diphosphate = [GlcNAc-(1-&gt;4)-Mur2Ac(oyl-L-Ala-gamma-D-Glu-L-Lys-D-Ala-D-Ala)](n+1)-di-trans,octa-cis-undecaprenyl diphosphate + di-trans,octa-cis-undecaprenyl diphosphate + H(+)</text>
        <dbReference type="Rhea" id="RHEA:23708"/>
        <dbReference type="Rhea" id="RHEA-COMP:9602"/>
        <dbReference type="Rhea" id="RHEA-COMP:9603"/>
        <dbReference type="ChEBI" id="CHEBI:15378"/>
        <dbReference type="ChEBI" id="CHEBI:58405"/>
        <dbReference type="ChEBI" id="CHEBI:60033"/>
        <dbReference type="ChEBI" id="CHEBI:78435"/>
        <dbReference type="EC" id="2.4.99.28"/>
    </reaction>
</comment>
<sequence>MSVQDLQKSNSQKVLTKRSKPYLPRKLHNQTFWQRLLPLPWDIWPAEARLLLALIAFWSFAGLFILGSASWWVASKEMGDGTYFVKRQVIWLISSWSIAWFTISISLRKWLKLSRSCLLICLLLVIGTLLFGSTINGSSRWLIVGPIRIQPSELVKPFVILQAANVFAQWKRLQIDHKIFWLGLFGGLIALILKQPNLSTAALIGILLWLMALSAGIKFSSLLSTAFLGGLIGASSILINEYQKLRVISFINPWQDPQGSGYQLIQSLLAIGSGGWFGEGYGLSTQKLLYLPFLSTDFIFAVFAEEFGFVGSLMLVLFLTLIAFVGLRIALRCRNNYSKLIAIGCSTLLVGQAIMHLAVASGSMPTTGLPLPMISYGGNSLLSSLLIGGLLIRCALESTGLIGGLEIKKRLN</sequence>
<keyword evidence="18" id="KW-0132">Cell division</keyword>
<feature type="transmembrane region" description="Helical" evidence="17">
    <location>
        <begin position="50"/>
        <end position="74"/>
    </location>
</feature>
<evidence type="ECO:0000256" key="12">
    <source>
        <dbReference type="ARBA" id="ARBA00041185"/>
    </source>
</evidence>
<dbReference type="eggNOG" id="COG0772">
    <property type="taxonomic scope" value="Bacteria"/>
</dbReference>
<feature type="transmembrane region" description="Helical" evidence="17">
    <location>
        <begin position="223"/>
        <end position="240"/>
    </location>
</feature>
<accession>A9BCE6</accession>
<feature type="transmembrane region" description="Helical" evidence="17">
    <location>
        <begin position="116"/>
        <end position="135"/>
    </location>
</feature>
<evidence type="ECO:0000256" key="15">
    <source>
        <dbReference type="ARBA" id="ARBA00049902"/>
    </source>
</evidence>
<evidence type="ECO:0000256" key="8">
    <source>
        <dbReference type="ARBA" id="ARBA00023136"/>
    </source>
</evidence>
<keyword evidence="6" id="KW-0573">Peptidoglycan synthesis</keyword>
<keyword evidence="5" id="KW-0133">Cell shape</keyword>
<dbReference type="PANTHER" id="PTHR30474">
    <property type="entry name" value="CELL CYCLE PROTEIN"/>
    <property type="match status" value="1"/>
</dbReference>
<feature type="transmembrane region" description="Helical" evidence="17">
    <location>
        <begin position="339"/>
        <end position="361"/>
    </location>
</feature>
<dbReference type="GO" id="GO:0051301">
    <property type="term" value="P:cell division"/>
    <property type="evidence" value="ECO:0007669"/>
    <property type="project" value="UniProtKB-KW"/>
</dbReference>
<comment type="subcellular location">
    <subcellularLocation>
        <location evidence="1">Membrane</location>
        <topology evidence="1">Multi-pass membrane protein</topology>
    </subcellularLocation>
</comment>
<comment type="function">
    <text evidence="16">Peptidoglycan polymerase that is essential for cell division.</text>
</comment>
<dbReference type="PANTHER" id="PTHR30474:SF2">
    <property type="entry name" value="PEPTIDOGLYCAN GLYCOSYLTRANSFERASE FTSW-RELATED"/>
    <property type="match status" value="1"/>
</dbReference>
<dbReference type="EMBL" id="CP000878">
    <property type="protein sequence ID" value="ABX09508.1"/>
    <property type="molecule type" value="Genomic_DNA"/>
</dbReference>
<evidence type="ECO:0000256" key="16">
    <source>
        <dbReference type="ARBA" id="ARBA00049966"/>
    </source>
</evidence>
<evidence type="ECO:0000256" key="5">
    <source>
        <dbReference type="ARBA" id="ARBA00022960"/>
    </source>
</evidence>
<dbReference type="Proteomes" id="UP000000788">
    <property type="component" value="Chromosome"/>
</dbReference>
<dbReference type="HOGENOM" id="CLU_029243_1_1_3"/>
<dbReference type="KEGG" id="pmj:P9211_15771"/>
<dbReference type="GO" id="GO:0032153">
    <property type="term" value="C:cell division site"/>
    <property type="evidence" value="ECO:0007669"/>
    <property type="project" value="TreeGrafter"/>
</dbReference>
<evidence type="ECO:0000256" key="1">
    <source>
        <dbReference type="ARBA" id="ARBA00004141"/>
    </source>
</evidence>
<keyword evidence="18" id="KW-0131">Cell cycle</keyword>
<keyword evidence="4 17" id="KW-0812">Transmembrane</keyword>
<evidence type="ECO:0000256" key="13">
    <source>
        <dbReference type="ARBA" id="ARBA00041418"/>
    </source>
</evidence>
<evidence type="ECO:0000256" key="14">
    <source>
        <dbReference type="ARBA" id="ARBA00044770"/>
    </source>
</evidence>
<evidence type="ECO:0000256" key="10">
    <source>
        <dbReference type="ARBA" id="ARBA00033270"/>
    </source>
</evidence>
<reference evidence="18 19" key="1">
    <citation type="journal article" date="2007" name="PLoS Genet.">
        <title>Patterns and implications of gene gain and loss in the evolution of Prochlorococcus.</title>
        <authorList>
            <person name="Kettler G.C."/>
            <person name="Martiny A.C."/>
            <person name="Huang K."/>
            <person name="Zucker J."/>
            <person name="Coleman M.L."/>
            <person name="Rodrigue S."/>
            <person name="Chen F."/>
            <person name="Lapidus A."/>
            <person name="Ferriera S."/>
            <person name="Johnson J."/>
            <person name="Steglich C."/>
            <person name="Church G.M."/>
            <person name="Richardson P."/>
            <person name="Chisholm S.W."/>
        </authorList>
    </citation>
    <scope>NUCLEOTIDE SEQUENCE [LARGE SCALE GENOMIC DNA]</scope>
    <source>
        <strain evidence="19">MIT 9211</strain>
    </source>
</reference>
<feature type="transmembrane region" description="Helical" evidence="17">
    <location>
        <begin position="381"/>
        <end position="405"/>
    </location>
</feature>
<feature type="transmembrane region" description="Helical" evidence="17">
    <location>
        <begin position="175"/>
        <end position="193"/>
    </location>
</feature>
<dbReference type="GO" id="GO:0005886">
    <property type="term" value="C:plasma membrane"/>
    <property type="evidence" value="ECO:0007669"/>
    <property type="project" value="TreeGrafter"/>
</dbReference>
<feature type="transmembrane region" description="Helical" evidence="17">
    <location>
        <begin position="89"/>
        <end position="107"/>
    </location>
</feature>
<evidence type="ECO:0000256" key="3">
    <source>
        <dbReference type="ARBA" id="ARBA00022679"/>
    </source>
</evidence>
<keyword evidence="2" id="KW-0328">Glycosyltransferase</keyword>
<gene>
    <name evidence="18" type="ordered locus">P9211_15771</name>
</gene>
<keyword evidence="3" id="KW-0808">Transferase</keyword>
<dbReference type="Pfam" id="PF01098">
    <property type="entry name" value="FTSW_RODA_SPOVE"/>
    <property type="match status" value="1"/>
</dbReference>
<comment type="similarity">
    <text evidence="11">Belongs to the SEDS family. FtsW subfamily.</text>
</comment>
<protein>
    <recommendedName>
        <fullName evidence="12">Probable peptidoglycan glycosyltransferase FtsW</fullName>
        <ecNumber evidence="14">2.4.99.28</ecNumber>
    </recommendedName>
    <alternativeName>
        <fullName evidence="13">Cell division protein FtsW</fullName>
    </alternativeName>
    <alternativeName>
        <fullName evidence="10">Cell wall polymerase</fullName>
    </alternativeName>
    <alternativeName>
        <fullName evidence="9">Peptidoglycan polymerase</fullName>
    </alternativeName>
</protein>
<name>A9BCE6_PROM4</name>
<dbReference type="EC" id="2.4.99.28" evidence="14"/>
<evidence type="ECO:0000256" key="2">
    <source>
        <dbReference type="ARBA" id="ARBA00022676"/>
    </source>
</evidence>
<dbReference type="GO" id="GO:0015648">
    <property type="term" value="F:lipid-linked peptidoglycan transporter activity"/>
    <property type="evidence" value="ECO:0007669"/>
    <property type="project" value="TreeGrafter"/>
</dbReference>
<proteinExistence type="inferred from homology"/>
<evidence type="ECO:0000313" key="19">
    <source>
        <dbReference type="Proteomes" id="UP000000788"/>
    </source>
</evidence>
<dbReference type="GO" id="GO:0009252">
    <property type="term" value="P:peptidoglycan biosynthetic process"/>
    <property type="evidence" value="ECO:0007669"/>
    <property type="project" value="UniProtKB-KW"/>
</dbReference>
<keyword evidence="8 17" id="KW-0472">Membrane</keyword>
<dbReference type="OrthoDB" id="9768187at2"/>
<evidence type="ECO:0000256" key="11">
    <source>
        <dbReference type="ARBA" id="ARBA00038053"/>
    </source>
</evidence>
<evidence type="ECO:0000313" key="18">
    <source>
        <dbReference type="EMBL" id="ABX09508.1"/>
    </source>
</evidence>
<dbReference type="STRING" id="93059.P9211_15771"/>
<keyword evidence="19" id="KW-1185">Reference proteome</keyword>
<evidence type="ECO:0000256" key="6">
    <source>
        <dbReference type="ARBA" id="ARBA00022984"/>
    </source>
</evidence>
<dbReference type="GO" id="GO:0008955">
    <property type="term" value="F:peptidoglycan glycosyltransferase activity"/>
    <property type="evidence" value="ECO:0007669"/>
    <property type="project" value="UniProtKB-EC"/>
</dbReference>
<evidence type="ECO:0000256" key="4">
    <source>
        <dbReference type="ARBA" id="ARBA00022692"/>
    </source>
</evidence>
<dbReference type="AlphaFoldDB" id="A9BCE6"/>
<keyword evidence="7 17" id="KW-1133">Transmembrane helix</keyword>
<dbReference type="InterPro" id="IPR001182">
    <property type="entry name" value="FtsW/RodA"/>
</dbReference>
<feature type="transmembrane region" description="Helical" evidence="17">
    <location>
        <begin position="298"/>
        <end position="327"/>
    </location>
</feature>